<dbReference type="AlphaFoldDB" id="A0A9N8N251"/>
<keyword evidence="2" id="KW-1185">Reference proteome</keyword>
<dbReference type="Proteomes" id="UP000675121">
    <property type="component" value="Unassembled WGS sequence"/>
</dbReference>
<protein>
    <submittedName>
        <fullName evidence="1">Uncharacterized protein</fullName>
    </submittedName>
</protein>
<organism evidence="1 2">
    <name type="scientific">Paraburkholderia domus</name>
    <dbReference type="NCBI Taxonomy" id="2793075"/>
    <lineage>
        <taxon>Bacteria</taxon>
        <taxon>Pseudomonadati</taxon>
        <taxon>Pseudomonadota</taxon>
        <taxon>Betaproteobacteria</taxon>
        <taxon>Burkholderiales</taxon>
        <taxon>Burkholderiaceae</taxon>
        <taxon>Paraburkholderia</taxon>
    </lineage>
</organism>
<evidence type="ECO:0000313" key="2">
    <source>
        <dbReference type="Proteomes" id="UP000675121"/>
    </source>
</evidence>
<reference evidence="1" key="1">
    <citation type="submission" date="2021-02" db="EMBL/GenBank/DDBJ databases">
        <authorList>
            <person name="Vanwijnsberghe S."/>
        </authorList>
    </citation>
    <scope>NUCLEOTIDE SEQUENCE</scope>
    <source>
        <strain evidence="1">R-70211</strain>
    </source>
</reference>
<evidence type="ECO:0000313" key="1">
    <source>
        <dbReference type="EMBL" id="CAE6939240.1"/>
    </source>
</evidence>
<comment type="caution">
    <text evidence="1">The sequence shown here is derived from an EMBL/GenBank/DDBJ whole genome shotgun (WGS) entry which is preliminary data.</text>
</comment>
<name>A0A9N8N251_9BURK</name>
<dbReference type="EMBL" id="CAJNAS010000018">
    <property type="protein sequence ID" value="CAE6939240.1"/>
    <property type="molecule type" value="Genomic_DNA"/>
</dbReference>
<sequence>MCRLIHRAVCGLMRGGDCIVEHSAGTATAKSVFNPADPAKEHA</sequence>
<accession>A0A9N8N251</accession>
<gene>
    <name evidence="1" type="ORF">R70211_05580</name>
</gene>
<proteinExistence type="predicted"/>